<evidence type="ECO:0000256" key="2">
    <source>
        <dbReference type="SAM" id="MobiDB-lite"/>
    </source>
</evidence>
<feature type="compositionally biased region" description="Low complexity" evidence="2">
    <location>
        <begin position="643"/>
        <end position="652"/>
    </location>
</feature>
<protein>
    <submittedName>
        <fullName evidence="3">Uncharacterized protein</fullName>
    </submittedName>
</protein>
<feature type="region of interest" description="Disordered" evidence="2">
    <location>
        <begin position="592"/>
        <end position="659"/>
    </location>
</feature>
<feature type="region of interest" description="Disordered" evidence="2">
    <location>
        <begin position="848"/>
        <end position="884"/>
    </location>
</feature>
<reference evidence="3" key="1">
    <citation type="journal article" date="2020" name="bioRxiv">
        <title>Comparative genomics of Chlamydomonas.</title>
        <authorList>
            <person name="Craig R.J."/>
            <person name="Hasan A.R."/>
            <person name="Ness R.W."/>
            <person name="Keightley P.D."/>
        </authorList>
    </citation>
    <scope>NUCLEOTIDE SEQUENCE</scope>
    <source>
        <strain evidence="3">CCAP 11/173</strain>
    </source>
</reference>
<accession>A0A836B7Q9</accession>
<feature type="coiled-coil region" evidence="1">
    <location>
        <begin position="1270"/>
        <end position="1297"/>
    </location>
</feature>
<keyword evidence="1" id="KW-0175">Coiled coil</keyword>
<feature type="region of interest" description="Disordered" evidence="2">
    <location>
        <begin position="518"/>
        <end position="570"/>
    </location>
</feature>
<feature type="region of interest" description="Disordered" evidence="2">
    <location>
        <begin position="1147"/>
        <end position="1172"/>
    </location>
</feature>
<comment type="caution">
    <text evidence="3">The sequence shown here is derived from an EMBL/GenBank/DDBJ whole genome shotgun (WGS) entry which is preliminary data.</text>
</comment>
<evidence type="ECO:0000313" key="3">
    <source>
        <dbReference type="EMBL" id="KAG2449948.1"/>
    </source>
</evidence>
<gene>
    <name evidence="3" type="ORF">HYH02_000052</name>
</gene>
<feature type="region of interest" description="Disordered" evidence="2">
    <location>
        <begin position="1315"/>
        <end position="1342"/>
    </location>
</feature>
<feature type="compositionally biased region" description="Low complexity" evidence="2">
    <location>
        <begin position="617"/>
        <end position="632"/>
    </location>
</feature>
<feature type="region of interest" description="Disordered" evidence="2">
    <location>
        <begin position="954"/>
        <end position="982"/>
    </location>
</feature>
<feature type="compositionally biased region" description="Gly residues" evidence="2">
    <location>
        <begin position="1066"/>
        <end position="1084"/>
    </location>
</feature>
<name>A0A836B7Q9_9CHLO</name>
<feature type="compositionally biased region" description="Low complexity" evidence="2">
    <location>
        <begin position="1085"/>
        <end position="1099"/>
    </location>
</feature>
<feature type="compositionally biased region" description="Low complexity" evidence="2">
    <location>
        <begin position="551"/>
        <end position="570"/>
    </location>
</feature>
<keyword evidence="4" id="KW-1185">Reference proteome</keyword>
<dbReference type="OrthoDB" id="544053at2759"/>
<feature type="compositionally biased region" description="Low complexity" evidence="2">
    <location>
        <begin position="518"/>
        <end position="543"/>
    </location>
</feature>
<feature type="region of interest" description="Disordered" evidence="2">
    <location>
        <begin position="1"/>
        <end position="20"/>
    </location>
</feature>
<feature type="region of interest" description="Disordered" evidence="2">
    <location>
        <begin position="1026"/>
        <end position="1127"/>
    </location>
</feature>
<dbReference type="Proteomes" id="UP000613740">
    <property type="component" value="Unassembled WGS sequence"/>
</dbReference>
<dbReference type="EMBL" id="JAEHOD010000012">
    <property type="protein sequence ID" value="KAG2449948.1"/>
    <property type="molecule type" value="Genomic_DNA"/>
</dbReference>
<organism evidence="3 4">
    <name type="scientific">Chlamydomonas schloesseri</name>
    <dbReference type="NCBI Taxonomy" id="2026947"/>
    <lineage>
        <taxon>Eukaryota</taxon>
        <taxon>Viridiplantae</taxon>
        <taxon>Chlorophyta</taxon>
        <taxon>core chlorophytes</taxon>
        <taxon>Chlorophyceae</taxon>
        <taxon>CS clade</taxon>
        <taxon>Chlamydomonadales</taxon>
        <taxon>Chlamydomonadaceae</taxon>
        <taxon>Chlamydomonas</taxon>
    </lineage>
</organism>
<feature type="compositionally biased region" description="Low complexity" evidence="2">
    <location>
        <begin position="848"/>
        <end position="857"/>
    </location>
</feature>
<evidence type="ECO:0000313" key="4">
    <source>
        <dbReference type="Proteomes" id="UP000613740"/>
    </source>
</evidence>
<sequence length="1342" mass="133529">MAILKDQDQSNMSAKSRWKSEKFPAHVEEARNSDGNVHKGFNLLEFRVAAELLRIGPYHSAEDYWAPVDWQLLLLVSEYMSALLEFLDWFWPELGWEHHKQAIVLSKRMLQPRSPNTFPNLPIDPQLHAAWRAFTYCFWHGTRHLAAVTPVGVSTATYVAARDWLNKLVGERGFEEEGPITSSLMSWTESMRPRLQEAFPNTSIDWSKWPAVTWPDPECACRSVEKRGAVKRQTEEEYAVRWPLRVTQGRPKFNHAKVEARDGFVVAIPSMKNPPVLSFLAVSDVMTSFKQAAAKWPSTTADSPSQALQQEMAQSFVQNVLRATRGPLAPGIAHEPYKYLGYVACCVQGWETALPHILTVVRETGAWGPQPLVLPGAPLQAATGLTQLLNAAAAAPLPHAFLQPQPQLGQQGAGGGAYGLPPAGGGLGGMPPGGGVGGLGMGMVMGGTPEGGLSLGIAEHLAMLQQQHHHMQQMQQQQHMQHMQQLQQQHQMRQMQQQQHLQQVQQAGGVMGGSAMHGMAPPGMFGGFMPQQAQQQPQPHQIQLPPPAPLVLPQHMQPQQVPQQQPVAGADQAQLGAPIPVVTVHALPSTVPAPAGQAGQPSQVGTVSQGCASSPEGSAGDPPQGAGAPAGARVTRTRPSPFAASGARKPAAGGAGGAAAAGIGAAAGAGAAGAPVQGQQGGAAGGGATATAGVEGGAAPMSLGGLSSMQELLDVLPEPSNVVDISWSALMGTGTLGGMPLAGTGTTTNMLMDMADKDQAAAAAAGGAAAGGAGVAQGAAGGPGGAATGGAVAARAQPVAGAGAAGVAGPAMARPAGPASAFSAAAGAWAAAGLQPAAGGAAAGGAAAPAAAGASTPSPNPASPAPQLQPGLQQPVSRPAAAAGATGMAAGGLTTFNSAMPLGARPGGEAGPSGAGALGGFSSVPLGVGAGGRLGGLAGMPDAPVHIQPPSIRAGSPFQGTITTGALPAASTGGRSDPPSPPLEFGATLGGLGAGLSTMSFGISGAGPSLNAALAGIGGGMGAGGVAAPDPPLPPRLSHGEVFTSIGPPSPSGAGGGGGPCPPSPGGGGPRVSEGGSGGSGGAAAAGSPTGTASGAAGPQRRSVTSPFSRRSGDGGAAGRGVATGGRRTRGDLAAAAAAAAAETGLAPAPGSIAEPATKRPNSQNDLTVPHRAVPPRVLVTAERVESLGMYLNEEHVARASHQLSQQPHVSATAGVPAGATGGAVPSAAETIKVEIHPVVDSGPDLGAAVAAASPPGAREAAAAGSKAAGEDLQARLQRLLREAAAVAAQLAEQDQQAARSLVTETMRDCPTLGALLGGSNAAPKGQGTDVPPLANGSAPAQ</sequence>
<feature type="compositionally biased region" description="Low complexity" evidence="2">
    <location>
        <begin position="865"/>
        <end position="884"/>
    </location>
</feature>
<feature type="compositionally biased region" description="Polar residues" evidence="2">
    <location>
        <begin position="599"/>
        <end position="616"/>
    </location>
</feature>
<evidence type="ECO:0000256" key="1">
    <source>
        <dbReference type="SAM" id="Coils"/>
    </source>
</evidence>
<feature type="compositionally biased region" description="Gly residues" evidence="2">
    <location>
        <begin position="1114"/>
        <end position="1124"/>
    </location>
</feature>
<proteinExistence type="predicted"/>